<feature type="compositionally biased region" description="Basic residues" evidence="1">
    <location>
        <begin position="1"/>
        <end position="12"/>
    </location>
</feature>
<evidence type="ECO:0000256" key="1">
    <source>
        <dbReference type="SAM" id="MobiDB-lite"/>
    </source>
</evidence>
<reference evidence="2" key="1">
    <citation type="submission" date="2022-04" db="EMBL/GenBank/DDBJ databases">
        <title>Mucilaginibacter sp. RS28 isolated from freshwater.</title>
        <authorList>
            <person name="Ko S.-R."/>
        </authorList>
    </citation>
    <scope>NUCLEOTIDE SEQUENCE</scope>
    <source>
        <strain evidence="2">RS28</strain>
    </source>
</reference>
<name>A0A9X2B894_9SPHI</name>
<protein>
    <submittedName>
        <fullName evidence="2">Uncharacterized protein</fullName>
    </submittedName>
</protein>
<comment type="caution">
    <text evidence="2">The sequence shown here is derived from an EMBL/GenBank/DDBJ whole genome shotgun (WGS) entry which is preliminary data.</text>
</comment>
<evidence type="ECO:0000313" key="2">
    <source>
        <dbReference type="EMBL" id="MCJ8209384.1"/>
    </source>
</evidence>
<sequence length="52" mass="5906">MSKKQAKKKSSKGKSETTQVEPKQDDVTNDLYMDFEEAMKILANPEKGDNSR</sequence>
<dbReference type="AlphaFoldDB" id="A0A9X2B894"/>
<dbReference type="Proteomes" id="UP001139450">
    <property type="component" value="Unassembled WGS sequence"/>
</dbReference>
<accession>A0A9X2B894</accession>
<feature type="region of interest" description="Disordered" evidence="1">
    <location>
        <begin position="1"/>
        <end position="29"/>
    </location>
</feature>
<keyword evidence="3" id="KW-1185">Reference proteome</keyword>
<dbReference type="RefSeq" id="WP_245129212.1">
    <property type="nucleotide sequence ID" value="NZ_JALJEJ010000002.1"/>
</dbReference>
<proteinExistence type="predicted"/>
<gene>
    <name evidence="2" type="ORF">MUY27_06660</name>
</gene>
<dbReference type="EMBL" id="JALJEJ010000002">
    <property type="protein sequence ID" value="MCJ8209384.1"/>
    <property type="molecule type" value="Genomic_DNA"/>
</dbReference>
<organism evidence="2 3">
    <name type="scientific">Mucilaginibacter straminoryzae</name>
    <dbReference type="NCBI Taxonomy" id="2932774"/>
    <lineage>
        <taxon>Bacteria</taxon>
        <taxon>Pseudomonadati</taxon>
        <taxon>Bacteroidota</taxon>
        <taxon>Sphingobacteriia</taxon>
        <taxon>Sphingobacteriales</taxon>
        <taxon>Sphingobacteriaceae</taxon>
        <taxon>Mucilaginibacter</taxon>
    </lineage>
</organism>
<evidence type="ECO:0000313" key="3">
    <source>
        <dbReference type="Proteomes" id="UP001139450"/>
    </source>
</evidence>